<feature type="transmembrane region" description="Helical" evidence="13">
    <location>
        <begin position="231"/>
        <end position="254"/>
    </location>
</feature>
<evidence type="ECO:0000256" key="7">
    <source>
        <dbReference type="ARBA" id="ARBA00022989"/>
    </source>
</evidence>
<protein>
    <recommendedName>
        <fullName evidence="15">Sodium/proline symporter</fullName>
    </recommendedName>
</protein>
<feature type="transmembrane region" description="Helical" evidence="13">
    <location>
        <begin position="392"/>
        <end position="417"/>
    </location>
</feature>
<feature type="transmembrane region" description="Helical" evidence="13">
    <location>
        <begin position="74"/>
        <end position="96"/>
    </location>
</feature>
<comment type="catalytic activity">
    <reaction evidence="12">
        <text>L-proline(in) + Na(+)(in) = L-proline(out) + Na(+)(out)</text>
        <dbReference type="Rhea" id="RHEA:28967"/>
        <dbReference type="ChEBI" id="CHEBI:29101"/>
        <dbReference type="ChEBI" id="CHEBI:60039"/>
    </reaction>
</comment>
<dbReference type="InterPro" id="IPR038377">
    <property type="entry name" value="Na/Glc_symporter_sf"/>
</dbReference>
<evidence type="ECO:0000256" key="9">
    <source>
        <dbReference type="ARBA" id="ARBA00023065"/>
    </source>
</evidence>
<proteinExistence type="inferred from homology"/>
<evidence type="ECO:0000256" key="1">
    <source>
        <dbReference type="ARBA" id="ARBA00004651"/>
    </source>
</evidence>
<evidence type="ECO:0000256" key="6">
    <source>
        <dbReference type="ARBA" id="ARBA00022847"/>
    </source>
</evidence>
<feature type="transmembrane region" description="Helical" evidence="13">
    <location>
        <begin position="319"/>
        <end position="349"/>
    </location>
</feature>
<gene>
    <name evidence="14" type="ORF">METZ01_LOCUS137241</name>
</gene>
<evidence type="ECO:0000256" key="10">
    <source>
        <dbReference type="ARBA" id="ARBA00023136"/>
    </source>
</evidence>
<dbReference type="Pfam" id="PF00474">
    <property type="entry name" value="SSF"/>
    <property type="match status" value="1"/>
</dbReference>
<evidence type="ECO:0000256" key="5">
    <source>
        <dbReference type="ARBA" id="ARBA00022692"/>
    </source>
</evidence>
<keyword evidence="4" id="KW-1003">Cell membrane</keyword>
<evidence type="ECO:0000256" key="2">
    <source>
        <dbReference type="ARBA" id="ARBA00006434"/>
    </source>
</evidence>
<sequence>MDLTIIISVLVLYLIVLLGIGTWGARDTKNLAGYYLANKRLPGWVVGFSSNATGESGWLLLGLTGMGYAVGAHALWVVLGEVLGVTCGWVLVAIPFKHFTDRYGSITVPDYLESRLRDKNQALRLVSAVIVCSMVIAYTAAQMTASGKAFDAFLGTGYRGGVLIGAAVILYYTTIGGFKAVAYSDFVQGLLMFCGLLVLPVVGVVAAGGWIPMMSTLREIDPNLLQPMGEFGLSLPGIFSALSFTGIGLAFLGAPQLLTRFMAARSRDDIVSGSAVAVITIIVFDIGAVLTGMAGRALFPGLLDSEMILPNMASALLPSVLTGVFMVIVLAAIMSTADSLLILASSSVVRDVMQKVVRPQFTEYELSRYGKVTTVLIGLAALTFALGAERVIFWFVLFAWSGLASAFAPVVLCSLFWRRTTWQGAVAGMAVGFLATVSWVLIFKDRFYDLYEMFPGFAAGFIVTIAVSVMTRPNDEAVQEFDEIWKEVNY</sequence>
<evidence type="ECO:0000256" key="11">
    <source>
        <dbReference type="ARBA" id="ARBA00023201"/>
    </source>
</evidence>
<evidence type="ECO:0000313" key="14">
    <source>
        <dbReference type="EMBL" id="SVA84387.1"/>
    </source>
</evidence>
<evidence type="ECO:0000256" key="12">
    <source>
        <dbReference type="ARBA" id="ARBA00033708"/>
    </source>
</evidence>
<dbReference type="InterPro" id="IPR050277">
    <property type="entry name" value="Sodium:Solute_Symporter"/>
</dbReference>
<reference evidence="14" key="1">
    <citation type="submission" date="2018-05" db="EMBL/GenBank/DDBJ databases">
        <authorList>
            <person name="Lanie J.A."/>
            <person name="Ng W.-L."/>
            <person name="Kazmierczak K.M."/>
            <person name="Andrzejewski T.M."/>
            <person name="Davidsen T.M."/>
            <person name="Wayne K.J."/>
            <person name="Tettelin H."/>
            <person name="Glass J.I."/>
            <person name="Rusch D."/>
            <person name="Podicherti R."/>
            <person name="Tsui H.-C.T."/>
            <person name="Winkler M.E."/>
        </authorList>
    </citation>
    <scope>NUCLEOTIDE SEQUENCE</scope>
</reference>
<dbReference type="InterPro" id="IPR018212">
    <property type="entry name" value="Na/solute_symporter_CS"/>
</dbReference>
<evidence type="ECO:0000256" key="8">
    <source>
        <dbReference type="ARBA" id="ARBA00023053"/>
    </source>
</evidence>
<dbReference type="PANTHER" id="PTHR48086:SF3">
    <property type="entry name" value="SODIUM_PROLINE SYMPORTER"/>
    <property type="match status" value="1"/>
</dbReference>
<keyword evidence="8" id="KW-0915">Sodium</keyword>
<dbReference type="GO" id="GO:0015824">
    <property type="term" value="P:proline transport"/>
    <property type="evidence" value="ECO:0007669"/>
    <property type="project" value="InterPro"/>
</dbReference>
<name>A0A381Z6L9_9ZZZZ</name>
<evidence type="ECO:0000256" key="3">
    <source>
        <dbReference type="ARBA" id="ARBA00022448"/>
    </source>
</evidence>
<feature type="transmembrane region" description="Helical" evidence="13">
    <location>
        <begin position="190"/>
        <end position="211"/>
    </location>
</feature>
<dbReference type="AlphaFoldDB" id="A0A381Z6L9"/>
<keyword evidence="11" id="KW-0739">Sodium transport</keyword>
<feature type="transmembrane region" description="Helical" evidence="13">
    <location>
        <begin position="454"/>
        <end position="471"/>
    </location>
</feature>
<dbReference type="NCBIfam" id="TIGR00813">
    <property type="entry name" value="sss"/>
    <property type="match status" value="1"/>
</dbReference>
<keyword evidence="9" id="KW-0406">Ion transport</keyword>
<evidence type="ECO:0008006" key="15">
    <source>
        <dbReference type="Google" id="ProtNLM"/>
    </source>
</evidence>
<feature type="transmembrane region" description="Helical" evidence="13">
    <location>
        <begin position="6"/>
        <end position="25"/>
    </location>
</feature>
<dbReference type="GO" id="GO:0005886">
    <property type="term" value="C:plasma membrane"/>
    <property type="evidence" value="ECO:0007669"/>
    <property type="project" value="UniProtKB-SubCell"/>
</dbReference>
<dbReference type="InterPro" id="IPR001734">
    <property type="entry name" value="Na/solute_symporter"/>
</dbReference>
<feature type="transmembrane region" description="Helical" evidence="13">
    <location>
        <begin position="275"/>
        <end position="299"/>
    </location>
</feature>
<keyword evidence="10 13" id="KW-0472">Membrane</keyword>
<dbReference type="EMBL" id="UINC01019993">
    <property type="protein sequence ID" value="SVA84387.1"/>
    <property type="molecule type" value="Genomic_DNA"/>
</dbReference>
<feature type="transmembrane region" description="Helical" evidence="13">
    <location>
        <begin position="161"/>
        <end position="178"/>
    </location>
</feature>
<dbReference type="Gene3D" id="1.20.1730.10">
    <property type="entry name" value="Sodium/glucose cotransporter"/>
    <property type="match status" value="1"/>
</dbReference>
<dbReference type="PROSITE" id="PS00456">
    <property type="entry name" value="NA_SOLUT_SYMP_1"/>
    <property type="match status" value="1"/>
</dbReference>
<accession>A0A381Z6L9</accession>
<feature type="transmembrane region" description="Helical" evidence="13">
    <location>
        <begin position="122"/>
        <end position="141"/>
    </location>
</feature>
<evidence type="ECO:0000256" key="13">
    <source>
        <dbReference type="SAM" id="Phobius"/>
    </source>
</evidence>
<feature type="transmembrane region" description="Helical" evidence="13">
    <location>
        <begin position="369"/>
        <end position="386"/>
    </location>
</feature>
<keyword evidence="3" id="KW-0813">Transport</keyword>
<evidence type="ECO:0000256" key="4">
    <source>
        <dbReference type="ARBA" id="ARBA00022475"/>
    </source>
</evidence>
<dbReference type="PANTHER" id="PTHR48086">
    <property type="entry name" value="SODIUM/PROLINE SYMPORTER-RELATED"/>
    <property type="match status" value="1"/>
</dbReference>
<dbReference type="CDD" id="cd11475">
    <property type="entry name" value="SLC5sbd_PutP"/>
    <property type="match status" value="1"/>
</dbReference>
<comment type="similarity">
    <text evidence="2">Belongs to the sodium:solute symporter (SSF) (TC 2.A.21) family.</text>
</comment>
<dbReference type="PROSITE" id="PS50283">
    <property type="entry name" value="NA_SOLUT_SYMP_3"/>
    <property type="match status" value="1"/>
</dbReference>
<keyword evidence="6" id="KW-0769">Symport</keyword>
<dbReference type="InterPro" id="IPR011851">
    <property type="entry name" value="Na/Pro_symporter"/>
</dbReference>
<keyword evidence="5 13" id="KW-0812">Transmembrane</keyword>
<keyword evidence="7 13" id="KW-1133">Transmembrane helix</keyword>
<dbReference type="GO" id="GO:0031402">
    <property type="term" value="F:sodium ion binding"/>
    <property type="evidence" value="ECO:0007669"/>
    <property type="project" value="InterPro"/>
</dbReference>
<dbReference type="GO" id="GO:0005298">
    <property type="term" value="F:proline:sodium symporter activity"/>
    <property type="evidence" value="ECO:0007669"/>
    <property type="project" value="InterPro"/>
</dbReference>
<feature type="transmembrane region" description="Helical" evidence="13">
    <location>
        <begin position="424"/>
        <end position="442"/>
    </location>
</feature>
<organism evidence="14">
    <name type="scientific">marine metagenome</name>
    <dbReference type="NCBI Taxonomy" id="408172"/>
    <lineage>
        <taxon>unclassified sequences</taxon>
        <taxon>metagenomes</taxon>
        <taxon>ecological metagenomes</taxon>
    </lineage>
</organism>
<comment type="subcellular location">
    <subcellularLocation>
        <location evidence="1">Cell membrane</location>
        <topology evidence="1">Multi-pass membrane protein</topology>
    </subcellularLocation>
</comment>